<proteinExistence type="predicted"/>
<reference evidence="1 2" key="1">
    <citation type="submission" date="2016-04" db="EMBL/GenBank/DDBJ databases">
        <title>Sequence analysis of the Plodia interpunctella granulovirus genome: Discovery of an unusual inhibitor-of-apoptosis (IAP) gene.</title>
        <authorList>
            <person name="Harrison R.L."/>
            <person name="Rowley D.L."/>
            <person name="Funk C.J."/>
        </authorList>
    </citation>
    <scope>NUCLEOTIDE SEQUENCE [LARGE SCALE GENOMIC DNA]</scope>
    <source>
        <strain evidence="1">Cambridge</strain>
    </source>
</reference>
<dbReference type="RefSeq" id="YP_009330199.1">
    <property type="nucleotide sequence ID" value="NC_032255.1"/>
</dbReference>
<dbReference type="OrthoDB" id="8515at10239"/>
<dbReference type="Proteomes" id="UP000204293">
    <property type="component" value="Segment"/>
</dbReference>
<accession>A0A1L5JGN7</accession>
<evidence type="ECO:0000313" key="1">
    <source>
        <dbReference type="EMBL" id="APO13951.1"/>
    </source>
</evidence>
<organism evidence="1 2">
    <name type="scientific">Plodia interpunctella granulovirus</name>
    <dbReference type="NCBI Taxonomy" id="262175"/>
    <lineage>
        <taxon>Viruses</taxon>
        <taxon>Viruses incertae sedis</taxon>
        <taxon>Naldaviricetes</taxon>
        <taxon>Lefavirales</taxon>
        <taxon>Baculoviridae</taxon>
        <taxon>Betabaculovirus</taxon>
        <taxon>Betabaculovirus plinterpunctellae</taxon>
    </lineage>
</organism>
<dbReference type="InterPro" id="IPR006871">
    <property type="entry name" value="ssDNA-bd_baculovirus"/>
</dbReference>
<evidence type="ECO:0000313" key="2">
    <source>
        <dbReference type="Proteomes" id="UP000204293"/>
    </source>
</evidence>
<keyword evidence="2" id="KW-1185">Reference proteome</keyword>
<dbReference type="EMBL" id="KX151395">
    <property type="protein sequence ID" value="APO13951.1"/>
    <property type="molecule type" value="Genomic_DNA"/>
</dbReference>
<dbReference type="Pfam" id="PF04786">
    <property type="entry name" value="Baculo_DNA_bind"/>
    <property type="match status" value="1"/>
</dbReference>
<dbReference type="GeneID" id="30685071"/>
<name>A0A1L5JGN7_9BBAC</name>
<sequence>MAEDKQSSCTELVPVTDAAVSLEWDTKLLEKFNNGKLLPQKQLTCASHDLLVNINDLRKHPLVSAMQDHIYFDDKCNSLRHKKDKIQIFVSKKSNATRTTYSIGLLTLSKPRNCHMWDKADVRKCNSNFGSFLTMKLHNESILINVMEQVMGAYFMDTNVQKEATAVKMEEGCLIPMQKDLVSEHRLMSKFFVLDVIDNGKNIEDNDIIEPFMLKRMTKVEFDNLFMIPATVKFSDTHTFLVGTVFNGIIEKVQIPMNMEDSRQRTFSLWMTPHVFIYVKK</sequence>
<dbReference type="KEGG" id="vg:30685071"/>
<protein>
    <submittedName>
        <fullName evidence="1">DBP</fullName>
    </submittedName>
</protein>